<comment type="similarity">
    <text evidence="5">Belongs to the YciB family.</text>
</comment>
<feature type="transmembrane region" description="Helical" evidence="5">
    <location>
        <begin position="38"/>
        <end position="56"/>
    </location>
</feature>
<organism evidence="6 7">
    <name type="scientific">Caulobacter ginsengisoli</name>
    <dbReference type="NCBI Taxonomy" id="400775"/>
    <lineage>
        <taxon>Bacteria</taxon>
        <taxon>Pseudomonadati</taxon>
        <taxon>Pseudomonadota</taxon>
        <taxon>Alphaproteobacteria</taxon>
        <taxon>Caulobacterales</taxon>
        <taxon>Caulobacteraceae</taxon>
        <taxon>Caulobacter</taxon>
    </lineage>
</organism>
<evidence type="ECO:0000256" key="3">
    <source>
        <dbReference type="ARBA" id="ARBA00022989"/>
    </source>
</evidence>
<dbReference type="InterPro" id="IPR006008">
    <property type="entry name" value="YciB"/>
</dbReference>
<name>A0ABU0ITT2_9CAUL</name>
<accession>A0ABU0ITT2</accession>
<comment type="caution">
    <text evidence="6">The sequence shown here is derived from an EMBL/GenBank/DDBJ whole genome shotgun (WGS) entry which is preliminary data.</text>
</comment>
<dbReference type="RefSeq" id="WP_307350714.1">
    <property type="nucleotide sequence ID" value="NZ_JAUSVS010000006.1"/>
</dbReference>
<evidence type="ECO:0000313" key="7">
    <source>
        <dbReference type="Proteomes" id="UP001228905"/>
    </source>
</evidence>
<evidence type="ECO:0000256" key="4">
    <source>
        <dbReference type="ARBA" id="ARBA00023136"/>
    </source>
</evidence>
<dbReference type="Proteomes" id="UP001228905">
    <property type="component" value="Unassembled WGS sequence"/>
</dbReference>
<gene>
    <name evidence="5" type="primary">yciB</name>
    <name evidence="6" type="ORF">QO010_003203</name>
</gene>
<dbReference type="EMBL" id="JAUSVS010000006">
    <property type="protein sequence ID" value="MDQ0465416.1"/>
    <property type="molecule type" value="Genomic_DNA"/>
</dbReference>
<dbReference type="Pfam" id="PF04279">
    <property type="entry name" value="IspA"/>
    <property type="match status" value="1"/>
</dbReference>
<feature type="transmembrane region" description="Helical" evidence="5">
    <location>
        <begin position="156"/>
        <end position="175"/>
    </location>
</feature>
<feature type="transmembrane region" description="Helical" evidence="5">
    <location>
        <begin position="131"/>
        <end position="150"/>
    </location>
</feature>
<reference evidence="6 7" key="1">
    <citation type="submission" date="2023-07" db="EMBL/GenBank/DDBJ databases">
        <title>Genomic Encyclopedia of Type Strains, Phase IV (KMG-IV): sequencing the most valuable type-strain genomes for metagenomic binning, comparative biology and taxonomic classification.</title>
        <authorList>
            <person name="Goeker M."/>
        </authorList>
    </citation>
    <scope>NUCLEOTIDE SEQUENCE [LARGE SCALE GENOMIC DNA]</scope>
    <source>
        <strain evidence="6 7">DSM 18695</strain>
    </source>
</reference>
<evidence type="ECO:0000256" key="2">
    <source>
        <dbReference type="ARBA" id="ARBA00022692"/>
    </source>
</evidence>
<protein>
    <recommendedName>
        <fullName evidence="5">Inner membrane-spanning protein YciB</fullName>
    </recommendedName>
</protein>
<keyword evidence="2 5" id="KW-0812">Transmembrane</keyword>
<keyword evidence="3 5" id="KW-1133">Transmembrane helix</keyword>
<keyword evidence="5" id="KW-0997">Cell inner membrane</keyword>
<dbReference type="HAMAP" id="MF_00189">
    <property type="entry name" value="YciB"/>
    <property type="match status" value="1"/>
</dbReference>
<evidence type="ECO:0000313" key="6">
    <source>
        <dbReference type="EMBL" id="MDQ0465416.1"/>
    </source>
</evidence>
<dbReference type="PANTHER" id="PTHR36917:SF1">
    <property type="entry name" value="INNER MEMBRANE-SPANNING PROTEIN YCIB"/>
    <property type="match status" value="1"/>
</dbReference>
<proteinExistence type="inferred from homology"/>
<keyword evidence="4 5" id="KW-0472">Membrane</keyword>
<comment type="function">
    <text evidence="5">Plays a role in cell envelope biogenesis, maintenance of cell envelope integrity and membrane homeostasis.</text>
</comment>
<comment type="subcellular location">
    <subcellularLocation>
        <location evidence="5">Cell inner membrane</location>
        <topology evidence="5">Multi-pass membrane protein</topology>
    </subcellularLocation>
</comment>
<evidence type="ECO:0000256" key="5">
    <source>
        <dbReference type="HAMAP-Rule" id="MF_00189"/>
    </source>
</evidence>
<dbReference type="PANTHER" id="PTHR36917">
    <property type="entry name" value="INTRACELLULAR SEPTATION PROTEIN A-RELATED"/>
    <property type="match status" value="1"/>
</dbReference>
<feature type="transmembrane region" description="Helical" evidence="5">
    <location>
        <begin position="12"/>
        <end position="32"/>
    </location>
</feature>
<keyword evidence="1 5" id="KW-1003">Cell membrane</keyword>
<sequence length="202" mass="22392">MATVEPRKNPKWVRPAVDYGGLVLFLIGFLIHRNLMEATWWLVAGSAIGLIVGFVFEKRLATMPLLAGGAALVFGGLTLIFHDTRFLKVKPTIINLAFAVFLLGGTVLKRNPLKHLIGEALHLTDAGWRTLTLRYGLYFLFVAALNEVVWRTQSDTTWTFFRFPGLQVLALLFSFSQVPLIMKSAGEAEALHVGDKPVAPDE</sequence>
<feature type="transmembrane region" description="Helical" evidence="5">
    <location>
        <begin position="63"/>
        <end position="81"/>
    </location>
</feature>
<keyword evidence="7" id="KW-1185">Reference proteome</keyword>
<feature type="transmembrane region" description="Helical" evidence="5">
    <location>
        <begin position="93"/>
        <end position="110"/>
    </location>
</feature>
<evidence type="ECO:0000256" key="1">
    <source>
        <dbReference type="ARBA" id="ARBA00022475"/>
    </source>
</evidence>